<dbReference type="Proteomes" id="UP001341840">
    <property type="component" value="Unassembled WGS sequence"/>
</dbReference>
<comment type="caution">
    <text evidence="1">The sequence shown here is derived from an EMBL/GenBank/DDBJ whole genome shotgun (WGS) entry which is preliminary data.</text>
</comment>
<evidence type="ECO:0000313" key="2">
    <source>
        <dbReference type="Proteomes" id="UP001341840"/>
    </source>
</evidence>
<dbReference type="EMBL" id="JASCZI010000149">
    <property type="protein sequence ID" value="MED6109394.1"/>
    <property type="molecule type" value="Genomic_DNA"/>
</dbReference>
<sequence length="61" mass="7027">MDIGVLSPKTVEALICAQNWFQSNSLPIDLEELFEEFEKLEKEFEPIPHIIDEEDFGDETG</sequence>
<organism evidence="1 2">
    <name type="scientific">Stylosanthes scabra</name>
    <dbReference type="NCBI Taxonomy" id="79078"/>
    <lineage>
        <taxon>Eukaryota</taxon>
        <taxon>Viridiplantae</taxon>
        <taxon>Streptophyta</taxon>
        <taxon>Embryophyta</taxon>
        <taxon>Tracheophyta</taxon>
        <taxon>Spermatophyta</taxon>
        <taxon>Magnoliopsida</taxon>
        <taxon>eudicotyledons</taxon>
        <taxon>Gunneridae</taxon>
        <taxon>Pentapetalae</taxon>
        <taxon>rosids</taxon>
        <taxon>fabids</taxon>
        <taxon>Fabales</taxon>
        <taxon>Fabaceae</taxon>
        <taxon>Papilionoideae</taxon>
        <taxon>50 kb inversion clade</taxon>
        <taxon>dalbergioids sensu lato</taxon>
        <taxon>Dalbergieae</taxon>
        <taxon>Pterocarpus clade</taxon>
        <taxon>Stylosanthes</taxon>
    </lineage>
</organism>
<proteinExistence type="predicted"/>
<reference evidence="1 2" key="1">
    <citation type="journal article" date="2023" name="Plants (Basel)">
        <title>Bridging the Gap: Combining Genomics and Transcriptomics Approaches to Understand Stylosanthes scabra, an Orphan Legume from the Brazilian Caatinga.</title>
        <authorList>
            <person name="Ferreira-Neto J.R.C."/>
            <person name="da Silva M.D."/>
            <person name="Binneck E."/>
            <person name="de Melo N.F."/>
            <person name="da Silva R.H."/>
            <person name="de Melo A.L.T.M."/>
            <person name="Pandolfi V."/>
            <person name="Bustamante F.O."/>
            <person name="Brasileiro-Vidal A.C."/>
            <person name="Benko-Iseppon A.M."/>
        </authorList>
    </citation>
    <scope>NUCLEOTIDE SEQUENCE [LARGE SCALE GENOMIC DNA]</scope>
    <source>
        <tissue evidence="1">Leaves</tissue>
    </source>
</reference>
<keyword evidence="2" id="KW-1185">Reference proteome</keyword>
<name>A0ABU6QC22_9FABA</name>
<evidence type="ECO:0000313" key="1">
    <source>
        <dbReference type="EMBL" id="MED6109394.1"/>
    </source>
</evidence>
<protein>
    <recommendedName>
        <fullName evidence="3">HAT C-terminal dimerisation domain-containing protein</fullName>
    </recommendedName>
</protein>
<gene>
    <name evidence="1" type="ORF">PIB30_033184</name>
</gene>
<accession>A0ABU6QC22</accession>
<evidence type="ECO:0008006" key="3">
    <source>
        <dbReference type="Google" id="ProtNLM"/>
    </source>
</evidence>